<evidence type="ECO:0000313" key="14">
    <source>
        <dbReference type="EMBL" id="KAJ8345338.1"/>
    </source>
</evidence>
<dbReference type="Pfam" id="PF01105">
    <property type="entry name" value="EMP24_GP25L"/>
    <property type="match status" value="1"/>
</dbReference>
<feature type="transmembrane region" description="Helical" evidence="12">
    <location>
        <begin position="12"/>
        <end position="34"/>
    </location>
</feature>
<organism evidence="14 15">
    <name type="scientific">Synaphobranchus kaupii</name>
    <name type="common">Kaup's arrowtooth eel</name>
    <dbReference type="NCBI Taxonomy" id="118154"/>
    <lineage>
        <taxon>Eukaryota</taxon>
        <taxon>Metazoa</taxon>
        <taxon>Chordata</taxon>
        <taxon>Craniata</taxon>
        <taxon>Vertebrata</taxon>
        <taxon>Euteleostomi</taxon>
        <taxon>Actinopterygii</taxon>
        <taxon>Neopterygii</taxon>
        <taxon>Teleostei</taxon>
        <taxon>Anguilliformes</taxon>
        <taxon>Synaphobranchidae</taxon>
        <taxon>Synaphobranchus</taxon>
    </lineage>
</organism>
<evidence type="ECO:0000256" key="3">
    <source>
        <dbReference type="ARBA" id="ARBA00004619"/>
    </source>
</evidence>
<feature type="compositionally biased region" description="Gly residues" evidence="11">
    <location>
        <begin position="163"/>
        <end position="174"/>
    </location>
</feature>
<feature type="domain" description="GOLD" evidence="13">
    <location>
        <begin position="57"/>
        <end position="139"/>
    </location>
</feature>
<dbReference type="InterPro" id="IPR015720">
    <property type="entry name" value="Emp24-like"/>
</dbReference>
<evidence type="ECO:0000256" key="8">
    <source>
        <dbReference type="ARBA" id="ARBA00022989"/>
    </source>
</evidence>
<evidence type="ECO:0000256" key="6">
    <source>
        <dbReference type="ARBA" id="ARBA00022729"/>
    </source>
</evidence>
<comment type="caution">
    <text evidence="14">The sequence shown here is derived from an EMBL/GenBank/DDBJ whole genome shotgun (WGS) entry which is preliminary data.</text>
</comment>
<dbReference type="PANTHER" id="PTHR22811">
    <property type="entry name" value="TRANSMEMBRANE EMP24 DOMAIN-CONTAINING PROTEIN"/>
    <property type="match status" value="1"/>
</dbReference>
<dbReference type="InterPro" id="IPR036598">
    <property type="entry name" value="GOLD_dom_sf"/>
</dbReference>
<reference evidence="14" key="1">
    <citation type="journal article" date="2023" name="Science">
        <title>Genome structures resolve the early diversification of teleost fishes.</title>
        <authorList>
            <person name="Parey E."/>
            <person name="Louis A."/>
            <person name="Montfort J."/>
            <person name="Bouchez O."/>
            <person name="Roques C."/>
            <person name="Iampietro C."/>
            <person name="Lluch J."/>
            <person name="Castinel A."/>
            <person name="Donnadieu C."/>
            <person name="Desvignes T."/>
            <person name="Floi Bucao C."/>
            <person name="Jouanno E."/>
            <person name="Wen M."/>
            <person name="Mejri S."/>
            <person name="Dirks R."/>
            <person name="Jansen H."/>
            <person name="Henkel C."/>
            <person name="Chen W.J."/>
            <person name="Zahm M."/>
            <person name="Cabau C."/>
            <person name="Klopp C."/>
            <person name="Thompson A.W."/>
            <person name="Robinson-Rechavi M."/>
            <person name="Braasch I."/>
            <person name="Lecointre G."/>
            <person name="Bobe J."/>
            <person name="Postlethwait J.H."/>
            <person name="Berthelot C."/>
            <person name="Roest Crollius H."/>
            <person name="Guiguen Y."/>
        </authorList>
    </citation>
    <scope>NUCLEOTIDE SEQUENCE</scope>
    <source>
        <strain evidence="14">WJC10195</strain>
    </source>
</reference>
<dbReference type="InterPro" id="IPR009038">
    <property type="entry name" value="GOLD_dom"/>
</dbReference>
<comment type="similarity">
    <text evidence="4 10">Belongs to the EMP24/GP25L family.</text>
</comment>
<sequence length="254" mass="28017">MTVRRPPTYFGNVFYSGNVLGMGMYFIVCLAYFVDSIWAFGQNRDTEFTFLLPAGRTECFYQTTTVNGTMEVEYQVIAGAGMDVDFTIFSPHGVQLSSDFRRSDGIHTVESTEKGDYKICFDNSFSRVSEKMVFFEVILEEQERRRRRRLGWHGGAREHAGIQAGGHQGVGGVGSQALGAQPADADCSSRVRGSRPQPAGGQPVAGVLLVLHEPASDAGRGRDAGVHRAQPLQRQEEGPHIAPPPWYDRAWLGE</sequence>
<feature type="region of interest" description="Disordered" evidence="11">
    <location>
        <begin position="159"/>
        <end position="202"/>
    </location>
</feature>
<dbReference type="PROSITE" id="PS50866">
    <property type="entry name" value="GOLD"/>
    <property type="match status" value="1"/>
</dbReference>
<evidence type="ECO:0000256" key="12">
    <source>
        <dbReference type="SAM" id="Phobius"/>
    </source>
</evidence>
<dbReference type="AlphaFoldDB" id="A0A9Q1EUP3"/>
<dbReference type="Proteomes" id="UP001152622">
    <property type="component" value="Chromosome 12"/>
</dbReference>
<comment type="subcellular location">
    <subcellularLocation>
        <location evidence="1">Endoplasmic reticulum membrane</location>
        <topology evidence="1">Single-pass type I membrane protein</topology>
    </subcellularLocation>
    <subcellularLocation>
        <location evidence="2">Endoplasmic reticulum-Golgi intermediate compartment membrane</location>
        <topology evidence="2">Single-pass type I membrane protein</topology>
    </subcellularLocation>
    <subcellularLocation>
        <location evidence="3">Golgi apparatus</location>
        <location evidence="3">cis-Golgi network membrane</location>
        <topology evidence="3">Single-pass type I membrane protein</topology>
    </subcellularLocation>
    <subcellularLocation>
        <location evidence="10">Membrane</location>
        <topology evidence="10">Single-pass type I membrane protein</topology>
    </subcellularLocation>
</comment>
<evidence type="ECO:0000259" key="13">
    <source>
        <dbReference type="PROSITE" id="PS50866"/>
    </source>
</evidence>
<evidence type="ECO:0000313" key="15">
    <source>
        <dbReference type="Proteomes" id="UP001152622"/>
    </source>
</evidence>
<dbReference type="SMART" id="SM01190">
    <property type="entry name" value="EMP24_GP25L"/>
    <property type="match status" value="1"/>
</dbReference>
<name>A0A9Q1EUP3_SYNKA</name>
<dbReference type="GO" id="GO:0033116">
    <property type="term" value="C:endoplasmic reticulum-Golgi intermediate compartment membrane"/>
    <property type="evidence" value="ECO:0007669"/>
    <property type="project" value="UniProtKB-SubCell"/>
</dbReference>
<evidence type="ECO:0000256" key="10">
    <source>
        <dbReference type="RuleBase" id="RU003827"/>
    </source>
</evidence>
<evidence type="ECO:0000256" key="1">
    <source>
        <dbReference type="ARBA" id="ARBA00004115"/>
    </source>
</evidence>
<keyword evidence="8 12" id="KW-1133">Transmembrane helix</keyword>
<dbReference type="OrthoDB" id="5976732at2759"/>
<evidence type="ECO:0000256" key="11">
    <source>
        <dbReference type="SAM" id="MobiDB-lite"/>
    </source>
</evidence>
<dbReference type="Gene3D" id="2.60.120.680">
    <property type="entry name" value="GOLD domain"/>
    <property type="match status" value="1"/>
</dbReference>
<keyword evidence="7" id="KW-0256">Endoplasmic reticulum</keyword>
<keyword evidence="6" id="KW-0732">Signal</keyword>
<proteinExistence type="inferred from homology"/>
<gene>
    <name evidence="14" type="ORF">SKAU_G00295310</name>
</gene>
<evidence type="ECO:0000256" key="7">
    <source>
        <dbReference type="ARBA" id="ARBA00022824"/>
    </source>
</evidence>
<evidence type="ECO:0000256" key="2">
    <source>
        <dbReference type="ARBA" id="ARBA00004151"/>
    </source>
</evidence>
<accession>A0A9Q1EUP3</accession>
<dbReference type="GO" id="GO:0005794">
    <property type="term" value="C:Golgi apparatus"/>
    <property type="evidence" value="ECO:0007669"/>
    <property type="project" value="UniProtKB-SubCell"/>
</dbReference>
<keyword evidence="9 12" id="KW-0472">Membrane</keyword>
<keyword evidence="5 10" id="KW-0812">Transmembrane</keyword>
<dbReference type="EMBL" id="JAINUF010000012">
    <property type="protein sequence ID" value="KAJ8345338.1"/>
    <property type="molecule type" value="Genomic_DNA"/>
</dbReference>
<evidence type="ECO:0000256" key="4">
    <source>
        <dbReference type="ARBA" id="ARBA00007104"/>
    </source>
</evidence>
<protein>
    <recommendedName>
        <fullName evidence="13">GOLD domain-containing protein</fullName>
    </recommendedName>
</protein>
<keyword evidence="15" id="KW-1185">Reference proteome</keyword>
<evidence type="ECO:0000256" key="5">
    <source>
        <dbReference type="ARBA" id="ARBA00022692"/>
    </source>
</evidence>
<feature type="region of interest" description="Disordered" evidence="11">
    <location>
        <begin position="216"/>
        <end position="254"/>
    </location>
</feature>
<evidence type="ECO:0000256" key="9">
    <source>
        <dbReference type="ARBA" id="ARBA00023136"/>
    </source>
</evidence>
<dbReference type="SUPFAM" id="SSF101576">
    <property type="entry name" value="Supernatant protein factor (SPF), C-terminal domain"/>
    <property type="match status" value="1"/>
</dbReference>
<dbReference type="GO" id="GO:0005789">
    <property type="term" value="C:endoplasmic reticulum membrane"/>
    <property type="evidence" value="ECO:0007669"/>
    <property type="project" value="UniProtKB-SubCell"/>
</dbReference>